<keyword evidence="2" id="KW-0812">Transmembrane</keyword>
<keyword evidence="2" id="KW-1133">Transmembrane helix</keyword>
<evidence type="ECO:0000256" key="1">
    <source>
        <dbReference type="SAM" id="MobiDB-lite"/>
    </source>
</evidence>
<dbReference type="RefSeq" id="WP_212021079.1">
    <property type="nucleotide sequence ID" value="NZ_JAAFYZ010000307.1"/>
</dbReference>
<feature type="transmembrane region" description="Helical" evidence="2">
    <location>
        <begin position="41"/>
        <end position="61"/>
    </location>
</feature>
<feature type="compositionally biased region" description="Basic and acidic residues" evidence="1">
    <location>
        <begin position="21"/>
        <end position="30"/>
    </location>
</feature>
<keyword evidence="2" id="KW-0472">Membrane</keyword>
<sequence length="63" mass="6908">MTAASEEPTSSAPDTPAEAEWPPREWREAQRGQGTKSMYQFLGLIALIMVVLVILSFWGLANG</sequence>
<evidence type="ECO:0000313" key="4">
    <source>
        <dbReference type="Proteomes" id="UP000730482"/>
    </source>
</evidence>
<evidence type="ECO:0000313" key="3">
    <source>
        <dbReference type="EMBL" id="MBS2553998.1"/>
    </source>
</evidence>
<evidence type="ECO:0000256" key="2">
    <source>
        <dbReference type="SAM" id="Phobius"/>
    </source>
</evidence>
<protein>
    <submittedName>
        <fullName evidence="3">Uncharacterized protein</fullName>
    </submittedName>
</protein>
<name>A0ABS5L6M0_9ACTN</name>
<reference evidence="3 4" key="1">
    <citation type="submission" date="2020-02" db="EMBL/GenBank/DDBJ databases">
        <title>Acidophilic actinobacteria isolated from forest soil.</title>
        <authorList>
            <person name="Golinska P."/>
        </authorList>
    </citation>
    <scope>NUCLEOTIDE SEQUENCE [LARGE SCALE GENOMIC DNA]</scope>
    <source>
        <strain evidence="3 4">NL8</strain>
    </source>
</reference>
<proteinExistence type="predicted"/>
<accession>A0ABS5L6M0</accession>
<comment type="caution">
    <text evidence="3">The sequence shown here is derived from an EMBL/GenBank/DDBJ whole genome shotgun (WGS) entry which is preliminary data.</text>
</comment>
<feature type="region of interest" description="Disordered" evidence="1">
    <location>
        <begin position="1"/>
        <end position="31"/>
    </location>
</feature>
<organism evidence="3 4">
    <name type="scientific">Catenulispora pinistramenti</name>
    <dbReference type="NCBI Taxonomy" id="2705254"/>
    <lineage>
        <taxon>Bacteria</taxon>
        <taxon>Bacillati</taxon>
        <taxon>Actinomycetota</taxon>
        <taxon>Actinomycetes</taxon>
        <taxon>Catenulisporales</taxon>
        <taxon>Catenulisporaceae</taxon>
        <taxon>Catenulispora</taxon>
    </lineage>
</organism>
<keyword evidence="4" id="KW-1185">Reference proteome</keyword>
<dbReference type="Proteomes" id="UP000730482">
    <property type="component" value="Unassembled WGS sequence"/>
</dbReference>
<gene>
    <name evidence="3" type="ORF">KGQ19_44805</name>
</gene>
<dbReference type="EMBL" id="JAAFYZ010000307">
    <property type="protein sequence ID" value="MBS2553998.1"/>
    <property type="molecule type" value="Genomic_DNA"/>
</dbReference>